<comment type="caution">
    <text evidence="3">The sequence shown here is derived from an EMBL/GenBank/DDBJ whole genome shotgun (WGS) entry which is preliminary data.</text>
</comment>
<gene>
    <name evidence="3" type="ORF">I3842_14G086500</name>
</gene>
<evidence type="ECO:0000256" key="1">
    <source>
        <dbReference type="SAM" id="MobiDB-lite"/>
    </source>
</evidence>
<sequence length="224" mass="25160">MSEPDSDRKPSELRSEFELQTRYRSRTPTPRRSRSRSSELAIPTPLESEPRPNHHCLSSPFTLKHNSPPEHIGNYETPWIIDTGATDHMVCSTSYLDELAPCTQTFVQLPNGTKAQVTHIGTVRLSDFLILTGVLCVPSFTFNLISVSKLTQKPDISLFFSNNLCFIQVLSTWMMIGLAKVHNGLYHLLPPSHDSNNNPSLAFLNQARVNQAVVQQDLIYGILD</sequence>
<proteinExistence type="predicted"/>
<dbReference type="Pfam" id="PF22936">
    <property type="entry name" value="Pol_BBD"/>
    <property type="match status" value="1"/>
</dbReference>
<feature type="region of interest" description="Disordered" evidence="1">
    <location>
        <begin position="1"/>
        <end position="63"/>
    </location>
</feature>
<name>A0A922AKK1_CARIL</name>
<accession>A0A922AKK1</accession>
<reference evidence="3" key="1">
    <citation type="submission" date="2021-01" db="EMBL/GenBank/DDBJ databases">
        <authorList>
            <person name="Lovell J.T."/>
            <person name="Bentley N."/>
            <person name="Bhattarai G."/>
            <person name="Jenkins J.W."/>
            <person name="Sreedasyam A."/>
            <person name="Alarcon Y."/>
            <person name="Bock C."/>
            <person name="Boston L."/>
            <person name="Carlson J."/>
            <person name="Cervantes K."/>
            <person name="Clermont K."/>
            <person name="Krom N."/>
            <person name="Kubenka K."/>
            <person name="Mamidi S."/>
            <person name="Mattison C."/>
            <person name="Monteros M."/>
            <person name="Pisani C."/>
            <person name="Plott C."/>
            <person name="Rajasekar S."/>
            <person name="Rhein H.S."/>
            <person name="Rohla C."/>
            <person name="Song M."/>
            <person name="Hilaire R.S."/>
            <person name="Shu S."/>
            <person name="Wells L."/>
            <person name="Wang X."/>
            <person name="Webber J."/>
            <person name="Heerema R.J."/>
            <person name="Klein P."/>
            <person name="Conner P."/>
            <person name="Grauke L."/>
            <person name="Grimwood J."/>
            <person name="Schmutz J."/>
            <person name="Randall J.J."/>
        </authorList>
    </citation>
    <scope>NUCLEOTIDE SEQUENCE</scope>
    <source>
        <tissue evidence="3">Leaf</tissue>
    </source>
</reference>
<dbReference type="Proteomes" id="UP000811246">
    <property type="component" value="Chromosome 14"/>
</dbReference>
<feature type="compositionally biased region" description="Basic residues" evidence="1">
    <location>
        <begin position="23"/>
        <end position="35"/>
    </location>
</feature>
<protein>
    <recommendedName>
        <fullName evidence="2">Retrovirus-related Pol polyprotein from transposon TNT 1-94-like beta-barrel domain-containing protein</fullName>
    </recommendedName>
</protein>
<organism evidence="3 4">
    <name type="scientific">Carya illinoinensis</name>
    <name type="common">Pecan</name>
    <dbReference type="NCBI Taxonomy" id="32201"/>
    <lineage>
        <taxon>Eukaryota</taxon>
        <taxon>Viridiplantae</taxon>
        <taxon>Streptophyta</taxon>
        <taxon>Embryophyta</taxon>
        <taxon>Tracheophyta</taxon>
        <taxon>Spermatophyta</taxon>
        <taxon>Magnoliopsida</taxon>
        <taxon>eudicotyledons</taxon>
        <taxon>Gunneridae</taxon>
        <taxon>Pentapetalae</taxon>
        <taxon>rosids</taxon>
        <taxon>fabids</taxon>
        <taxon>Fagales</taxon>
        <taxon>Juglandaceae</taxon>
        <taxon>Carya</taxon>
    </lineage>
</organism>
<feature type="domain" description="Retrovirus-related Pol polyprotein from transposon TNT 1-94-like beta-barrel" evidence="2">
    <location>
        <begin position="79"/>
        <end position="153"/>
    </location>
</feature>
<dbReference type="EMBL" id="CM031838">
    <property type="protein sequence ID" value="KAG6678549.1"/>
    <property type="molecule type" value="Genomic_DNA"/>
</dbReference>
<dbReference type="AlphaFoldDB" id="A0A922AKK1"/>
<dbReference type="InterPro" id="IPR054722">
    <property type="entry name" value="PolX-like_BBD"/>
</dbReference>
<evidence type="ECO:0000313" key="3">
    <source>
        <dbReference type="EMBL" id="KAG6678549.1"/>
    </source>
</evidence>
<feature type="compositionally biased region" description="Basic and acidic residues" evidence="1">
    <location>
        <begin position="1"/>
        <end position="21"/>
    </location>
</feature>
<evidence type="ECO:0000259" key="2">
    <source>
        <dbReference type="Pfam" id="PF22936"/>
    </source>
</evidence>
<evidence type="ECO:0000313" key="4">
    <source>
        <dbReference type="Proteomes" id="UP000811246"/>
    </source>
</evidence>